<accession>A0ABD2B6E9</accession>
<gene>
    <name evidence="2" type="ORF">V1477_017566</name>
</gene>
<comment type="caution">
    <text evidence="2">The sequence shown here is derived from an EMBL/GenBank/DDBJ whole genome shotgun (WGS) entry which is preliminary data.</text>
</comment>
<feature type="compositionally biased region" description="Basic residues" evidence="1">
    <location>
        <begin position="145"/>
        <end position="155"/>
    </location>
</feature>
<dbReference type="AlphaFoldDB" id="A0ABD2B6E9"/>
<evidence type="ECO:0000256" key="1">
    <source>
        <dbReference type="SAM" id="MobiDB-lite"/>
    </source>
</evidence>
<name>A0ABD2B6E9_VESMC</name>
<proteinExistence type="predicted"/>
<dbReference type="InterPro" id="IPR029779">
    <property type="entry name" value="Rmp24-like"/>
</dbReference>
<protein>
    <submittedName>
        <fullName evidence="2">Uncharacterized protein</fullName>
    </submittedName>
</protein>
<evidence type="ECO:0000313" key="2">
    <source>
        <dbReference type="EMBL" id="KAL2728290.1"/>
    </source>
</evidence>
<feature type="region of interest" description="Disordered" evidence="1">
    <location>
        <begin position="129"/>
        <end position="197"/>
    </location>
</feature>
<feature type="compositionally biased region" description="Basic and acidic residues" evidence="1">
    <location>
        <begin position="132"/>
        <end position="144"/>
    </location>
</feature>
<organism evidence="2 3">
    <name type="scientific">Vespula maculifrons</name>
    <name type="common">Eastern yellow jacket</name>
    <name type="synonym">Wasp</name>
    <dbReference type="NCBI Taxonomy" id="7453"/>
    <lineage>
        <taxon>Eukaryota</taxon>
        <taxon>Metazoa</taxon>
        <taxon>Ecdysozoa</taxon>
        <taxon>Arthropoda</taxon>
        <taxon>Hexapoda</taxon>
        <taxon>Insecta</taxon>
        <taxon>Pterygota</taxon>
        <taxon>Neoptera</taxon>
        <taxon>Endopterygota</taxon>
        <taxon>Hymenoptera</taxon>
        <taxon>Apocrita</taxon>
        <taxon>Aculeata</taxon>
        <taxon>Vespoidea</taxon>
        <taxon>Vespidae</taxon>
        <taxon>Vespinae</taxon>
        <taxon>Vespula</taxon>
    </lineage>
</organism>
<feature type="compositionally biased region" description="Low complexity" evidence="1">
    <location>
        <begin position="179"/>
        <end position="196"/>
    </location>
</feature>
<dbReference type="EMBL" id="JAYRBN010000100">
    <property type="protein sequence ID" value="KAL2728290.1"/>
    <property type="molecule type" value="Genomic_DNA"/>
</dbReference>
<keyword evidence="3" id="KW-1185">Reference proteome</keyword>
<sequence length="237" mass="27229">MEKIEHLWNVTQYLSKLQCPEANRLQNFYIERCRNVAKGIELPKKCFGPSMMCSHCGSLWTNINHQVRVLPGRKISHSVDKMIKTNTEGYKVSKVRAKLIKKCKKKEMNKLSIRCSVCLHRTEIQMNKPKKKIETSDNTLEKSKILQKKKRKKGKDKTVGLNISGNLVPELQSNENKKISSTSNTSQSKTKNLNTSKIKKLNISKMKDIVNQSMTPLNRKSLTNFLKELVILMEGLK</sequence>
<dbReference type="Proteomes" id="UP001607303">
    <property type="component" value="Unassembled WGS sequence"/>
</dbReference>
<evidence type="ECO:0000313" key="3">
    <source>
        <dbReference type="Proteomes" id="UP001607303"/>
    </source>
</evidence>
<dbReference type="Pfam" id="PF15719">
    <property type="entry name" value="Rmp24-like"/>
    <property type="match status" value="1"/>
</dbReference>
<reference evidence="2 3" key="1">
    <citation type="journal article" date="2024" name="Ann. Entomol. Soc. Am.">
        <title>Genomic analyses of the southern and eastern yellowjacket wasps (Hymenoptera: Vespidae) reveal evolutionary signatures of social life.</title>
        <authorList>
            <person name="Catto M.A."/>
            <person name="Caine P.B."/>
            <person name="Orr S.E."/>
            <person name="Hunt B.G."/>
            <person name="Goodisman M.A.D."/>
        </authorList>
    </citation>
    <scope>NUCLEOTIDE SEQUENCE [LARGE SCALE GENOMIC DNA]</scope>
    <source>
        <strain evidence="2">232</strain>
        <tissue evidence="2">Head and thorax</tissue>
    </source>
</reference>